<feature type="active site" description="Proton acceptor" evidence="5">
    <location>
        <position position="132"/>
    </location>
</feature>
<dbReference type="Gene3D" id="3.30.70.360">
    <property type="match status" value="1"/>
</dbReference>
<dbReference type="PANTHER" id="PTHR43808:SF9">
    <property type="entry name" value="BLL0789 PROTEIN"/>
    <property type="match status" value="1"/>
</dbReference>
<dbReference type="PROSITE" id="PS00758">
    <property type="entry name" value="ARGE_DAPE_CPG2_1"/>
    <property type="match status" value="1"/>
</dbReference>
<proteinExistence type="predicted"/>
<name>A0A0D2JAE2_9BACT</name>
<dbReference type="InterPro" id="IPR017150">
    <property type="entry name" value="Pept_M20_glutamate_carboxypep"/>
</dbReference>
<evidence type="ECO:0000256" key="4">
    <source>
        <dbReference type="ARBA" id="ARBA00022833"/>
    </source>
</evidence>
<evidence type="ECO:0000313" key="8">
    <source>
        <dbReference type="Proteomes" id="UP000032233"/>
    </source>
</evidence>
<dbReference type="PATRIC" id="fig|1429043.3.peg.1045"/>
<dbReference type="EMBL" id="AZAC01000004">
    <property type="protein sequence ID" value="KIX15104.1"/>
    <property type="molecule type" value="Genomic_DNA"/>
</dbReference>
<dbReference type="InterPro" id="IPR036264">
    <property type="entry name" value="Bact_exopeptidase_dim_dom"/>
</dbReference>
<dbReference type="InterPro" id="IPR002933">
    <property type="entry name" value="Peptidase_M20"/>
</dbReference>
<dbReference type="InterPro" id="IPR001261">
    <property type="entry name" value="ArgE/DapE_CS"/>
</dbReference>
<keyword evidence="8" id="KW-1185">Reference proteome</keyword>
<keyword evidence="3" id="KW-0378">Hydrolase</keyword>
<dbReference type="InterPro" id="IPR011650">
    <property type="entry name" value="Peptidase_M20_dimer"/>
</dbReference>
<accession>A0A0D2JAE2</accession>
<dbReference type="PANTHER" id="PTHR43808">
    <property type="entry name" value="ACETYLORNITHINE DEACETYLASE"/>
    <property type="match status" value="1"/>
</dbReference>
<dbReference type="InterPro" id="IPR050072">
    <property type="entry name" value="Peptidase_M20A"/>
</dbReference>
<reference evidence="7 8" key="1">
    <citation type="submission" date="2013-11" db="EMBL/GenBank/DDBJ databases">
        <title>Metagenomic analysis of a methanogenic consortium involved in long chain n-alkane degradation.</title>
        <authorList>
            <person name="Davidova I.A."/>
            <person name="Callaghan A.V."/>
            <person name="Wawrik B."/>
            <person name="Pruitt S."/>
            <person name="Marks C."/>
            <person name="Duncan K.E."/>
            <person name="Suflita J.M."/>
        </authorList>
    </citation>
    <scope>NUCLEOTIDE SEQUENCE [LARGE SCALE GENOMIC DNA]</scope>
    <source>
        <strain evidence="7 8">SPR</strain>
    </source>
</reference>
<dbReference type="InParanoid" id="A0A0D2JAE2"/>
<dbReference type="SUPFAM" id="SSF55031">
    <property type="entry name" value="Bacterial exopeptidase dimerisation domain"/>
    <property type="match status" value="1"/>
</dbReference>
<dbReference type="STRING" id="1429043.X474_04895"/>
<sequence length="367" mass="39648">MLAYLEQLVKIESPSTDKNQVNLVIDTLERDYQELGLNTRRIHQDEFGSHLVAETPRTDGPTVLLVGHADTVFPMGTLSTDMPFHRKGDTLYGPGVMDMKGGLTTMLFGVKALLESQKSIRGNIRVVVNSDEEPGSPTSRPLWPELAGDADWAFVFEWEPEQGALLANRKGVGVFHLDFNGISAHAGAEPEKGASAILAMVDKIQKLNALNNFDIGTTLNVGVVSGGELPYVIADKAKASIDIRVCNNSEQQRIQRSLEEICSNDNLPGTNCTLTGEFHRPPLEPIEATKELMAQVEEVGHSLGQDISWISAGAVSDANNISAAGVPTIDGMGPYGGRAHSPDEFMSIPSLFYKTTLIAGILKRLVG</sequence>
<dbReference type="GO" id="GO:0046872">
    <property type="term" value="F:metal ion binding"/>
    <property type="evidence" value="ECO:0007669"/>
    <property type="project" value="UniProtKB-KW"/>
</dbReference>
<evidence type="ECO:0000259" key="6">
    <source>
        <dbReference type="Pfam" id="PF07687"/>
    </source>
</evidence>
<dbReference type="Pfam" id="PF01546">
    <property type="entry name" value="Peptidase_M20"/>
    <property type="match status" value="1"/>
</dbReference>
<dbReference type="SUPFAM" id="SSF53187">
    <property type="entry name" value="Zn-dependent exopeptidases"/>
    <property type="match status" value="1"/>
</dbReference>
<evidence type="ECO:0000256" key="5">
    <source>
        <dbReference type="PIRSR" id="PIRSR037238-1"/>
    </source>
</evidence>
<keyword evidence="7" id="KW-0645">Protease</keyword>
<evidence type="ECO:0000256" key="1">
    <source>
        <dbReference type="ARBA" id="ARBA00001947"/>
    </source>
</evidence>
<evidence type="ECO:0000256" key="3">
    <source>
        <dbReference type="ARBA" id="ARBA00022801"/>
    </source>
</evidence>
<comment type="cofactor">
    <cofactor evidence="1">
        <name>Zn(2+)</name>
        <dbReference type="ChEBI" id="CHEBI:29105"/>
    </cofactor>
</comment>
<dbReference type="Gene3D" id="3.40.630.10">
    <property type="entry name" value="Zn peptidases"/>
    <property type="match status" value="1"/>
</dbReference>
<dbReference type="GO" id="GO:0004180">
    <property type="term" value="F:carboxypeptidase activity"/>
    <property type="evidence" value="ECO:0007669"/>
    <property type="project" value="UniProtKB-KW"/>
</dbReference>
<keyword evidence="4" id="KW-0862">Zinc</keyword>
<organism evidence="7 8">
    <name type="scientific">Dethiosulfatarculus sandiegensis</name>
    <dbReference type="NCBI Taxonomy" id="1429043"/>
    <lineage>
        <taxon>Bacteria</taxon>
        <taxon>Pseudomonadati</taxon>
        <taxon>Thermodesulfobacteriota</taxon>
        <taxon>Desulfarculia</taxon>
        <taxon>Desulfarculales</taxon>
        <taxon>Desulfarculaceae</taxon>
        <taxon>Dethiosulfatarculus</taxon>
    </lineage>
</organism>
<feature type="active site" evidence="5">
    <location>
        <position position="70"/>
    </location>
</feature>
<comment type="caution">
    <text evidence="7">The sequence shown here is derived from an EMBL/GenBank/DDBJ whole genome shotgun (WGS) entry which is preliminary data.</text>
</comment>
<evidence type="ECO:0000313" key="7">
    <source>
        <dbReference type="EMBL" id="KIX15104.1"/>
    </source>
</evidence>
<evidence type="ECO:0000256" key="2">
    <source>
        <dbReference type="ARBA" id="ARBA00022723"/>
    </source>
</evidence>
<dbReference type="AlphaFoldDB" id="A0A0D2JAE2"/>
<protein>
    <submittedName>
        <fullName evidence="7">Carboxypeptidase</fullName>
    </submittedName>
</protein>
<dbReference type="CDD" id="cd03885">
    <property type="entry name" value="M20_CPDG2"/>
    <property type="match status" value="1"/>
</dbReference>
<dbReference type="Pfam" id="PF07687">
    <property type="entry name" value="M20_dimer"/>
    <property type="match status" value="1"/>
</dbReference>
<dbReference type="PIRSF" id="PIRSF037238">
    <property type="entry name" value="Carboxypeptidase_G2"/>
    <property type="match status" value="1"/>
</dbReference>
<keyword evidence="7" id="KW-0121">Carboxypeptidase</keyword>
<keyword evidence="2" id="KW-0479">Metal-binding</keyword>
<feature type="domain" description="Peptidase M20 dimerisation" evidence="6">
    <location>
        <begin position="169"/>
        <end position="268"/>
    </location>
</feature>
<gene>
    <name evidence="7" type="ORF">X474_04895</name>
</gene>
<dbReference type="Proteomes" id="UP000032233">
    <property type="component" value="Unassembled WGS sequence"/>
</dbReference>